<evidence type="ECO:0000256" key="1">
    <source>
        <dbReference type="ARBA" id="ARBA00004141"/>
    </source>
</evidence>
<dbReference type="GO" id="GO:0005886">
    <property type="term" value="C:plasma membrane"/>
    <property type="evidence" value="ECO:0007669"/>
    <property type="project" value="TreeGrafter"/>
</dbReference>
<evidence type="ECO:0000256" key="4">
    <source>
        <dbReference type="ARBA" id="ARBA00023136"/>
    </source>
</evidence>
<feature type="transmembrane region" description="Helical" evidence="5">
    <location>
        <begin position="54"/>
        <end position="72"/>
    </location>
</feature>
<dbReference type="Gene3D" id="1.20.1720.10">
    <property type="entry name" value="Multidrug resistance protein D"/>
    <property type="match status" value="1"/>
</dbReference>
<keyword evidence="4 5" id="KW-0472">Membrane</keyword>
<dbReference type="VEuPathDB" id="FungiDB:EYZ11_004133"/>
<feature type="transmembrane region" description="Helical" evidence="5">
    <location>
        <begin position="92"/>
        <end position="110"/>
    </location>
</feature>
<dbReference type="FunFam" id="1.20.1250.20:FF:000196">
    <property type="entry name" value="MFS toxin efflux pump (AflT)"/>
    <property type="match status" value="1"/>
</dbReference>
<feature type="transmembrane region" description="Helical" evidence="5">
    <location>
        <begin position="412"/>
        <end position="430"/>
    </location>
</feature>
<evidence type="ECO:0000256" key="3">
    <source>
        <dbReference type="ARBA" id="ARBA00022989"/>
    </source>
</evidence>
<proteinExistence type="predicted"/>
<comment type="subcellular location">
    <subcellularLocation>
        <location evidence="1">Membrane</location>
        <topology evidence="1">Multi-pass membrane protein</topology>
    </subcellularLocation>
</comment>
<evidence type="ECO:0000313" key="7">
    <source>
        <dbReference type="EMBL" id="KAA8652096.1"/>
    </source>
</evidence>
<name>A0A4S3JLC0_9EURO</name>
<dbReference type="GO" id="GO:0022857">
    <property type="term" value="F:transmembrane transporter activity"/>
    <property type="evidence" value="ECO:0007669"/>
    <property type="project" value="InterPro"/>
</dbReference>
<feature type="domain" description="Major facilitator superfamily (MFS) profile" evidence="6">
    <location>
        <begin position="57"/>
        <end position="556"/>
    </location>
</feature>
<dbReference type="Proteomes" id="UP000324241">
    <property type="component" value="Unassembled WGS sequence"/>
</dbReference>
<dbReference type="RefSeq" id="XP_033431457.1">
    <property type="nucleotide sequence ID" value="XM_033565700.1"/>
</dbReference>
<dbReference type="InterPro" id="IPR011701">
    <property type="entry name" value="MFS"/>
</dbReference>
<dbReference type="CDD" id="cd17502">
    <property type="entry name" value="MFS_Azr1_MDR_like"/>
    <property type="match status" value="1"/>
</dbReference>
<dbReference type="GeneID" id="54323702"/>
<feature type="transmembrane region" description="Helical" evidence="5">
    <location>
        <begin position="212"/>
        <end position="232"/>
    </location>
</feature>
<feature type="transmembrane region" description="Helical" evidence="5">
    <location>
        <begin position="180"/>
        <end position="206"/>
    </location>
</feature>
<evidence type="ECO:0000256" key="2">
    <source>
        <dbReference type="ARBA" id="ARBA00022692"/>
    </source>
</evidence>
<dbReference type="InterPro" id="IPR036259">
    <property type="entry name" value="MFS_trans_sf"/>
</dbReference>
<feature type="transmembrane region" description="Helical" evidence="5">
    <location>
        <begin position="386"/>
        <end position="406"/>
    </location>
</feature>
<dbReference type="Proteomes" id="UP000308092">
    <property type="component" value="Unassembled WGS sequence"/>
</dbReference>
<sequence length="556" mass="58828">MEMQEVKPHGLDGIPNTSVAAAEGQSSSVTGDSMNTTDGSNGDNQVVELSNWKFFTVLVSVCAASFLAGYDGTCVGTLGPIISDEFNSLNDVSWYGIAYSLASSATVLSYGKLYLFYPAGTVFALSLGTFVVGSILCAAAPSSIAFIIGRAIAGLGNAGILSGCNIIFVRITPLHRRPFYQALTGGVECIALATAPLIAGAITAYTSWRICFYISIPLGVIPIMTVLTFLQLPKTAEQSATTSTLARLHQLDLLGMALFLPLVICLVLALQWGGSEYAWNSRHVVPLLVVAGVLAVVFVVQQYYMGDQGTIPHRLLRSRVLDFSIVVIFATAGALYVFTYYLPLYYQAVREVSTMQSGLRDLSRILGLVVAIIFGGILVTRIGYYMPFMVAGGTLMSIGAGLTTTFDQTTSLGYIIGYQAIFGLGCGLTFQQPYTAVQAAVAGPDVTSAIVIITFAQFLGSVVMLSISQNIFLNHLASGLAAVVPGLDPTQLLESGAMNLKNLVPADQLPRALGAYNDALVQVFYAGLGTACATVVAALGSGWKTVRHTSPQDKQK</sequence>
<comment type="caution">
    <text evidence="8">The sequence shown here is derived from an EMBL/GenBank/DDBJ whole genome shotgun (WGS) entry which is preliminary data.</text>
</comment>
<accession>A0A4S3JLC0</accession>
<dbReference type="SUPFAM" id="SSF103473">
    <property type="entry name" value="MFS general substrate transporter"/>
    <property type="match status" value="1"/>
</dbReference>
<keyword evidence="3 5" id="KW-1133">Transmembrane helix</keyword>
<dbReference type="PROSITE" id="PS50850">
    <property type="entry name" value="MFS"/>
    <property type="match status" value="1"/>
</dbReference>
<feature type="transmembrane region" description="Helical" evidence="5">
    <location>
        <begin position="284"/>
        <end position="300"/>
    </location>
</feature>
<feature type="transmembrane region" description="Helical" evidence="5">
    <location>
        <begin position="122"/>
        <end position="141"/>
    </location>
</feature>
<evidence type="ECO:0000256" key="5">
    <source>
        <dbReference type="SAM" id="Phobius"/>
    </source>
</evidence>
<feature type="transmembrane region" description="Helical" evidence="5">
    <location>
        <begin position="523"/>
        <end position="546"/>
    </location>
</feature>
<dbReference type="Gene3D" id="1.20.1250.20">
    <property type="entry name" value="MFS general substrate transporter like domains"/>
    <property type="match status" value="1"/>
</dbReference>
<dbReference type="EMBL" id="QUQM01000002">
    <property type="protein sequence ID" value="KAA8652096.1"/>
    <property type="molecule type" value="Genomic_DNA"/>
</dbReference>
<dbReference type="Pfam" id="PF07690">
    <property type="entry name" value="MFS_1"/>
    <property type="match status" value="1"/>
</dbReference>
<feature type="transmembrane region" description="Helical" evidence="5">
    <location>
        <begin position="320"/>
        <end position="342"/>
    </location>
</feature>
<reference evidence="7 10" key="2">
    <citation type="submission" date="2019-08" db="EMBL/GenBank/DDBJ databases">
        <title>The genome sequence of a newly discovered highly antifungal drug resistant Aspergillus species, Aspergillus tanneri NIH 1004.</title>
        <authorList>
            <person name="Mounaud S."/>
            <person name="Singh I."/>
            <person name="Joardar V."/>
            <person name="Pakala S."/>
            <person name="Pakala S."/>
            <person name="Venepally P."/>
            <person name="Chung J.K."/>
            <person name="Losada L."/>
            <person name="Nierman W.C."/>
        </authorList>
    </citation>
    <scope>NUCLEOTIDE SEQUENCE [LARGE SCALE GENOMIC DNA]</scope>
    <source>
        <strain evidence="7 10">NIH1004</strain>
    </source>
</reference>
<gene>
    <name evidence="7" type="ORF">ATNIH1004_001000</name>
    <name evidence="8" type="ORF">EYZ11_004133</name>
</gene>
<dbReference type="PANTHER" id="PTHR23501:SF198">
    <property type="entry name" value="AZOLE RESISTANCE PROTEIN 1-RELATED"/>
    <property type="match status" value="1"/>
</dbReference>
<evidence type="ECO:0000313" key="8">
    <source>
        <dbReference type="EMBL" id="THC96399.1"/>
    </source>
</evidence>
<feature type="transmembrane region" description="Helical" evidence="5">
    <location>
        <begin position="147"/>
        <end position="168"/>
    </location>
</feature>
<dbReference type="EMBL" id="SOSA01000115">
    <property type="protein sequence ID" value="THC96399.1"/>
    <property type="molecule type" value="Genomic_DNA"/>
</dbReference>
<dbReference type="InterPro" id="IPR020846">
    <property type="entry name" value="MFS_dom"/>
</dbReference>
<protein>
    <recommendedName>
        <fullName evidence="6">Major facilitator superfamily (MFS) profile domain-containing protein</fullName>
    </recommendedName>
</protein>
<keyword evidence="2 5" id="KW-0812">Transmembrane</keyword>
<dbReference type="AlphaFoldDB" id="A0A4S3JLC0"/>
<dbReference type="PANTHER" id="PTHR23501">
    <property type="entry name" value="MAJOR FACILITATOR SUPERFAMILY"/>
    <property type="match status" value="1"/>
</dbReference>
<evidence type="ECO:0000313" key="9">
    <source>
        <dbReference type="Proteomes" id="UP000308092"/>
    </source>
</evidence>
<reference evidence="8 9" key="1">
    <citation type="submission" date="2019-03" db="EMBL/GenBank/DDBJ databases">
        <title>The genome sequence of a newly discovered highly antifungal drug resistant Aspergillus species, Aspergillus tanneri NIH 1004.</title>
        <authorList>
            <person name="Mounaud S."/>
            <person name="Singh I."/>
            <person name="Joardar V."/>
            <person name="Pakala S."/>
            <person name="Pakala S."/>
            <person name="Venepally P."/>
            <person name="Hoover J."/>
            <person name="Nierman W."/>
            <person name="Chung J."/>
            <person name="Losada L."/>
        </authorList>
    </citation>
    <scope>NUCLEOTIDE SEQUENCE [LARGE SCALE GENOMIC DNA]</scope>
    <source>
        <strain evidence="8 9">NIH1004</strain>
    </source>
</reference>
<feature type="transmembrane region" description="Helical" evidence="5">
    <location>
        <begin position="442"/>
        <end position="467"/>
    </location>
</feature>
<evidence type="ECO:0000259" key="6">
    <source>
        <dbReference type="PROSITE" id="PS50850"/>
    </source>
</evidence>
<feature type="transmembrane region" description="Helical" evidence="5">
    <location>
        <begin position="362"/>
        <end position="379"/>
    </location>
</feature>
<feature type="transmembrane region" description="Helical" evidence="5">
    <location>
        <begin position="253"/>
        <end position="272"/>
    </location>
</feature>
<keyword evidence="9" id="KW-1185">Reference proteome</keyword>
<organism evidence="8 9">
    <name type="scientific">Aspergillus tanneri</name>
    <dbReference type="NCBI Taxonomy" id="1220188"/>
    <lineage>
        <taxon>Eukaryota</taxon>
        <taxon>Fungi</taxon>
        <taxon>Dikarya</taxon>
        <taxon>Ascomycota</taxon>
        <taxon>Pezizomycotina</taxon>
        <taxon>Eurotiomycetes</taxon>
        <taxon>Eurotiomycetidae</taxon>
        <taxon>Eurotiales</taxon>
        <taxon>Aspergillaceae</taxon>
        <taxon>Aspergillus</taxon>
        <taxon>Aspergillus subgen. Circumdati</taxon>
    </lineage>
</organism>
<evidence type="ECO:0000313" key="10">
    <source>
        <dbReference type="Proteomes" id="UP000324241"/>
    </source>
</evidence>
<dbReference type="OrthoDB" id="5215911at2759"/>